<sequence length="517" mass="58040">MSDFQDTIRILIASDIHAGYGEGKKIIDEDSFIGLEETLKHATTQNVDFILLGGDLFHESVPSRYTEHKVIGLLRQYCFNNREVAIEMVSDPQEVFENNQFKLVNYEDPNINVGMPIFSIHGNHDDFSGKGLMALDILHDTGLVNLFGKFNSVDNIVVKPILLRKGDAKVALYGIGSQRDDRLQRAFHAGKVKFCFPEDVDSWFNILVVHQNRPPRSLTRTTGSFLPLSVLPSQMNLIIWGHEHKCEIEPQFFPKGAGDENDGFFIIQPGSTVATSISVDETSAKHVAVVEIKGLTFKTFPIPLQRTRQIIVEDLDLAKIQPQPRIVKLKARTKDMEPVNCRVIGHKYDGKVANPADIISTKRVRPDDENHKEKGVRKVNARDGTTVHDLLKQSFTDNDIESGLGVLSLPAMQQYVDLSTKVNESKKKKLEMLEESLNSQIRGYKDKIASMPLRSDTNQAEIDHIRLNVNKFISQIKDYNRSGSAAELILSGTGVKKELDDVENRENSIPGVLNDED</sequence>
<dbReference type="WBParaSite" id="ES5_v2.g22548.t1">
    <property type="protein sequence ID" value="ES5_v2.g22548.t1"/>
    <property type="gene ID" value="ES5_v2.g22548"/>
</dbReference>
<accession>A0AC34FZ53</accession>
<reference evidence="2" key="1">
    <citation type="submission" date="2022-11" db="UniProtKB">
        <authorList>
            <consortium name="WormBaseParasite"/>
        </authorList>
    </citation>
    <scope>IDENTIFICATION</scope>
</reference>
<organism evidence="1 2">
    <name type="scientific">Panagrolaimus sp. ES5</name>
    <dbReference type="NCBI Taxonomy" id="591445"/>
    <lineage>
        <taxon>Eukaryota</taxon>
        <taxon>Metazoa</taxon>
        <taxon>Ecdysozoa</taxon>
        <taxon>Nematoda</taxon>
        <taxon>Chromadorea</taxon>
        <taxon>Rhabditida</taxon>
        <taxon>Tylenchina</taxon>
        <taxon>Panagrolaimomorpha</taxon>
        <taxon>Panagrolaimoidea</taxon>
        <taxon>Panagrolaimidae</taxon>
        <taxon>Panagrolaimus</taxon>
    </lineage>
</organism>
<name>A0AC34FZ53_9BILA</name>
<dbReference type="Proteomes" id="UP000887579">
    <property type="component" value="Unplaced"/>
</dbReference>
<evidence type="ECO:0000313" key="1">
    <source>
        <dbReference type="Proteomes" id="UP000887579"/>
    </source>
</evidence>
<evidence type="ECO:0000313" key="2">
    <source>
        <dbReference type="WBParaSite" id="ES5_v2.g22548.t1"/>
    </source>
</evidence>
<proteinExistence type="predicted"/>
<protein>
    <submittedName>
        <fullName evidence="2">Mre11 DNA-binding domain-containing protein</fullName>
    </submittedName>
</protein>